<proteinExistence type="predicted"/>
<reference evidence="1" key="1">
    <citation type="submission" date="2023-04" db="EMBL/GenBank/DDBJ databases">
        <title>Draft Genome sequencing of Naganishia species isolated from polar environments using Oxford Nanopore Technology.</title>
        <authorList>
            <person name="Leo P."/>
            <person name="Venkateswaran K."/>
        </authorList>
    </citation>
    <scope>NUCLEOTIDE SEQUENCE</scope>
    <source>
        <strain evidence="1">MNA-CCFEE 5425</strain>
    </source>
</reference>
<comment type="caution">
    <text evidence="1">The sequence shown here is derived from an EMBL/GenBank/DDBJ whole genome shotgun (WGS) entry which is preliminary data.</text>
</comment>
<name>A0ACC2XJC7_9TREE</name>
<dbReference type="Proteomes" id="UP001243375">
    <property type="component" value="Unassembled WGS sequence"/>
</dbReference>
<accession>A0ACC2XJC7</accession>
<gene>
    <name evidence="1" type="ORF">QFC22_000913</name>
</gene>
<dbReference type="EMBL" id="JASBWU010000002">
    <property type="protein sequence ID" value="KAJ9124118.1"/>
    <property type="molecule type" value="Genomic_DNA"/>
</dbReference>
<sequence>MLWRQVSPDRIAPMFSTGDAASLASFEYRTQLITSLVRATTDTLYANDVVGGFKVPTIPSSRGLRRTASVAAQAARMSRAKSSGKIYMPPPAAVIGGVAGSNTAAAMSRSNSASSTAEGVSTSTTTTTATTTKKLTPGRRGEKRKRPTEQQVAQDDERRRRAGKITAIGASVAAGTSGASGMSGPPESVAPVDDDDPFGQGGRIEESATSIIRPPSVLRPSATLEWEGKNKASIKKRLLVALEARRCGRDHPEFKDVFSIANRGVSFALVSILVTRGLADGRLIPFSVEDHNRRGTAAQGSDR</sequence>
<protein>
    <submittedName>
        <fullName evidence="1">Uncharacterized protein</fullName>
    </submittedName>
</protein>
<organism evidence="1 2">
    <name type="scientific">Naganishia vaughanmartiniae</name>
    <dbReference type="NCBI Taxonomy" id="1424756"/>
    <lineage>
        <taxon>Eukaryota</taxon>
        <taxon>Fungi</taxon>
        <taxon>Dikarya</taxon>
        <taxon>Basidiomycota</taxon>
        <taxon>Agaricomycotina</taxon>
        <taxon>Tremellomycetes</taxon>
        <taxon>Filobasidiales</taxon>
        <taxon>Filobasidiaceae</taxon>
        <taxon>Naganishia</taxon>
    </lineage>
</organism>
<evidence type="ECO:0000313" key="2">
    <source>
        <dbReference type="Proteomes" id="UP001243375"/>
    </source>
</evidence>
<keyword evidence="2" id="KW-1185">Reference proteome</keyword>
<evidence type="ECO:0000313" key="1">
    <source>
        <dbReference type="EMBL" id="KAJ9124118.1"/>
    </source>
</evidence>